<dbReference type="EMBL" id="JAAMOB010000016">
    <property type="protein sequence ID" value="KAF4103557.1"/>
    <property type="molecule type" value="Genomic_DNA"/>
</dbReference>
<evidence type="ECO:0000313" key="2">
    <source>
        <dbReference type="Proteomes" id="UP000579812"/>
    </source>
</evidence>
<organism evidence="1 2">
    <name type="scientific">Onychostoma macrolepis</name>
    <dbReference type="NCBI Taxonomy" id="369639"/>
    <lineage>
        <taxon>Eukaryota</taxon>
        <taxon>Metazoa</taxon>
        <taxon>Chordata</taxon>
        <taxon>Craniata</taxon>
        <taxon>Vertebrata</taxon>
        <taxon>Euteleostomi</taxon>
        <taxon>Actinopterygii</taxon>
        <taxon>Neopterygii</taxon>
        <taxon>Teleostei</taxon>
        <taxon>Ostariophysi</taxon>
        <taxon>Cypriniformes</taxon>
        <taxon>Cyprinidae</taxon>
        <taxon>Acrossocheilinae</taxon>
        <taxon>Onychostoma</taxon>
    </lineage>
</organism>
<evidence type="ECO:0000313" key="1">
    <source>
        <dbReference type="EMBL" id="KAF4103557.1"/>
    </source>
</evidence>
<reference evidence="1 2" key="1">
    <citation type="submission" date="2020-04" db="EMBL/GenBank/DDBJ databases">
        <title>Chromosome-level genome assembly of a cyprinid fish Onychostoma macrolepis by integration of Nanopore Sequencing, Bionano and Hi-C technology.</title>
        <authorList>
            <person name="Wang D."/>
        </authorList>
    </citation>
    <scope>NUCLEOTIDE SEQUENCE [LARGE SCALE GENOMIC DNA]</scope>
    <source>
        <strain evidence="1">SWU-2019</strain>
        <tissue evidence="1">Muscle</tissue>
    </source>
</reference>
<name>A0A7J6C8C4_9TELE</name>
<dbReference type="Proteomes" id="UP000579812">
    <property type="component" value="Unassembled WGS sequence"/>
</dbReference>
<comment type="caution">
    <text evidence="1">The sequence shown here is derived from an EMBL/GenBank/DDBJ whole genome shotgun (WGS) entry which is preliminary data.</text>
</comment>
<accession>A0A7J6C8C4</accession>
<dbReference type="AlphaFoldDB" id="A0A7J6C8C4"/>
<protein>
    <submittedName>
        <fullName evidence="1">Uncharacterized protein</fullName>
    </submittedName>
</protein>
<sequence length="77" mass="8647">MGQGAGEGKSEGRVDPKRKPNLILIVTPDRFPRLLRRLLRSASMGRRHRKSGMFEANGIGHVGWQEQRIAEVPENAE</sequence>
<keyword evidence="2" id="KW-1185">Reference proteome</keyword>
<gene>
    <name evidence="1" type="ORF">G5714_016440</name>
</gene>
<proteinExistence type="predicted"/>